<evidence type="ECO:0000313" key="13">
    <source>
        <dbReference type="EMBL" id="SES01311.1"/>
    </source>
</evidence>
<dbReference type="Gene3D" id="2.70.210.12">
    <property type="entry name" value="GTP1/OBG domain"/>
    <property type="match status" value="1"/>
</dbReference>
<dbReference type="PANTHER" id="PTHR11702">
    <property type="entry name" value="DEVELOPMENTALLY REGULATED GTP-BINDING PROTEIN-RELATED"/>
    <property type="match status" value="1"/>
</dbReference>
<dbReference type="NCBIfam" id="TIGR03595">
    <property type="entry name" value="Obg_CgtA_exten"/>
    <property type="match status" value="1"/>
</dbReference>
<comment type="subunit">
    <text evidence="9">Monomer.</text>
</comment>
<accession>A0A1H9TWA2</accession>
<dbReference type="PROSITE" id="PS51883">
    <property type="entry name" value="OBG"/>
    <property type="match status" value="1"/>
</dbReference>
<dbReference type="OrthoDB" id="9807318at2"/>
<dbReference type="AlphaFoldDB" id="A0A1H9TWA2"/>
<dbReference type="NCBIfam" id="TIGR02729">
    <property type="entry name" value="Obg_CgtA"/>
    <property type="match status" value="1"/>
</dbReference>
<sequence length="437" mass="48191">MSMFLDQVKINVKAGDGGNGMVAFRREKYVPDGGPAGGDGGRGGNIVFVVDEGMRTLLDFRFTRHFKAIPGENGMSKGMHGRGAGDTYIKVPPGTTIRDANTDRVIADLITNGQEHVVAKGGRGGRGNIRFASPKNPAPEIAENGEPGQEFDLELELKVLADVGLVGFPSVGKSTILSIVSKARPKIGAYHFTTLVPNLGMVSTEEGDSFVMADLPGLIEGASQGVGLGTQFLRHIERTRVILHVIDMSGSEGRDPFEDYEAINKELETYNLRLMERPQIIVANKMDMPDSEENLRIFKEKLAALKTDEFADDLLVFPISAVAHQGMERLLSATATLLETTPAFPLYELEDEDETVLYKHVAEDKGYQITRDDDAAWLLSGEKLEKLFKMTNFGHEESIMRFARQLRSLGVDEEMRKLGAKDGDQVRIMEYEFEFVD</sequence>
<dbReference type="Gene3D" id="3.40.50.300">
    <property type="entry name" value="P-loop containing nucleotide triphosphate hydrolases"/>
    <property type="match status" value="1"/>
</dbReference>
<dbReference type="STRING" id="142588.SAMN04488559_11717"/>
<keyword evidence="14" id="KW-1185">Reference proteome</keyword>
<dbReference type="FunFam" id="3.40.50.300:FF:000515">
    <property type="entry name" value="GTPase Obg"/>
    <property type="match status" value="1"/>
</dbReference>
<keyword evidence="3 9" id="KW-0963">Cytoplasm</keyword>
<comment type="cofactor">
    <cofactor evidence="1 9">
        <name>Mg(2+)</name>
        <dbReference type="ChEBI" id="CHEBI:18420"/>
    </cofactor>
</comment>
<feature type="binding site" evidence="9">
    <location>
        <begin position="320"/>
        <end position="322"/>
    </location>
    <ligand>
        <name>GTP</name>
        <dbReference type="ChEBI" id="CHEBI:37565"/>
    </ligand>
</feature>
<dbReference type="CDD" id="cd01898">
    <property type="entry name" value="Obg"/>
    <property type="match status" value="1"/>
</dbReference>
<dbReference type="Pfam" id="PF09269">
    <property type="entry name" value="DUF1967"/>
    <property type="match status" value="1"/>
</dbReference>
<feature type="domain" description="OCT" evidence="11">
    <location>
        <begin position="359"/>
        <end position="437"/>
    </location>
</feature>
<dbReference type="SUPFAM" id="SSF82051">
    <property type="entry name" value="Obg GTP-binding protein N-terminal domain"/>
    <property type="match status" value="1"/>
</dbReference>
<keyword evidence="4 9" id="KW-0479">Metal-binding</keyword>
<dbReference type="NCBIfam" id="NF008955">
    <property type="entry name" value="PRK12297.1"/>
    <property type="match status" value="1"/>
</dbReference>
<feature type="binding site" evidence="9">
    <location>
        <begin position="192"/>
        <end position="196"/>
    </location>
    <ligand>
        <name>GTP</name>
        <dbReference type="ChEBI" id="CHEBI:37565"/>
    </ligand>
</feature>
<evidence type="ECO:0000256" key="7">
    <source>
        <dbReference type="ARBA" id="ARBA00022842"/>
    </source>
</evidence>
<feature type="binding site" evidence="9">
    <location>
        <begin position="167"/>
        <end position="174"/>
    </location>
    <ligand>
        <name>GTP</name>
        <dbReference type="ChEBI" id="CHEBI:37565"/>
    </ligand>
</feature>
<dbReference type="PRINTS" id="PR00326">
    <property type="entry name" value="GTP1OBG"/>
</dbReference>
<dbReference type="Pfam" id="PF01926">
    <property type="entry name" value="MMR_HSR1"/>
    <property type="match status" value="1"/>
</dbReference>
<evidence type="ECO:0000256" key="9">
    <source>
        <dbReference type="HAMAP-Rule" id="MF_01454"/>
    </source>
</evidence>
<evidence type="ECO:0000256" key="4">
    <source>
        <dbReference type="ARBA" id="ARBA00022723"/>
    </source>
</evidence>
<evidence type="ECO:0000256" key="1">
    <source>
        <dbReference type="ARBA" id="ARBA00001946"/>
    </source>
</evidence>
<comment type="similarity">
    <text evidence="2 9">Belongs to the TRAFAC class OBG-HflX-like GTPase superfamily. OBG GTPase family.</text>
</comment>
<proteinExistence type="inferred from homology"/>
<dbReference type="InterPro" id="IPR006074">
    <property type="entry name" value="GTP1-OBG_CS"/>
</dbReference>
<evidence type="ECO:0000259" key="11">
    <source>
        <dbReference type="PROSITE" id="PS51881"/>
    </source>
</evidence>
<evidence type="ECO:0000259" key="10">
    <source>
        <dbReference type="PROSITE" id="PS51710"/>
    </source>
</evidence>
<keyword evidence="8 9" id="KW-0342">GTP-binding</keyword>
<dbReference type="Pfam" id="PF01018">
    <property type="entry name" value="GTP1_OBG"/>
    <property type="match status" value="1"/>
</dbReference>
<dbReference type="PIRSF" id="PIRSF002401">
    <property type="entry name" value="GTP_bd_Obg/CgtA"/>
    <property type="match status" value="1"/>
</dbReference>
<comment type="function">
    <text evidence="9">An essential GTPase which binds GTP, GDP and possibly (p)ppGpp with moderate affinity, with high nucleotide exchange rates and a fairly low GTP hydrolysis rate. Plays a role in control of the cell cycle, stress response, ribosome biogenesis and in those bacteria that undergo differentiation, in morphogenesis control.</text>
</comment>
<keyword evidence="6 9" id="KW-0378">Hydrolase</keyword>
<dbReference type="InterPro" id="IPR014100">
    <property type="entry name" value="GTP-bd_Obg/CgtA"/>
</dbReference>
<evidence type="ECO:0000259" key="12">
    <source>
        <dbReference type="PROSITE" id="PS51883"/>
    </source>
</evidence>
<keyword evidence="7 9" id="KW-0460">Magnesium</keyword>
<reference evidence="13 14" key="1">
    <citation type="submission" date="2016-10" db="EMBL/GenBank/DDBJ databases">
        <authorList>
            <person name="de Groot N.N."/>
        </authorList>
    </citation>
    <scope>NUCLEOTIDE SEQUENCE [LARGE SCALE GENOMIC DNA]</scope>
    <source>
        <strain evidence="13 14">DSM 13760</strain>
    </source>
</reference>
<dbReference type="InterPro" id="IPR027417">
    <property type="entry name" value="P-loop_NTPase"/>
</dbReference>
<dbReference type="GO" id="GO:0005737">
    <property type="term" value="C:cytoplasm"/>
    <property type="evidence" value="ECO:0007669"/>
    <property type="project" value="UniProtKB-SubCell"/>
</dbReference>
<dbReference type="InterPro" id="IPR031167">
    <property type="entry name" value="G_OBG"/>
</dbReference>
<evidence type="ECO:0000313" key="14">
    <source>
        <dbReference type="Proteomes" id="UP000198948"/>
    </source>
</evidence>
<dbReference type="EMBL" id="FOHA01000017">
    <property type="protein sequence ID" value="SES01311.1"/>
    <property type="molecule type" value="Genomic_DNA"/>
</dbReference>
<feature type="binding site" evidence="9">
    <location>
        <position position="174"/>
    </location>
    <ligand>
        <name>Mg(2+)</name>
        <dbReference type="ChEBI" id="CHEBI:18420"/>
    </ligand>
</feature>
<dbReference type="InterPro" id="IPR015349">
    <property type="entry name" value="OCT_dom"/>
</dbReference>
<feature type="binding site" evidence="9">
    <location>
        <begin position="284"/>
        <end position="287"/>
    </location>
    <ligand>
        <name>GTP</name>
        <dbReference type="ChEBI" id="CHEBI:37565"/>
    </ligand>
</feature>
<dbReference type="InterPro" id="IPR006073">
    <property type="entry name" value="GTP-bd"/>
</dbReference>
<dbReference type="SUPFAM" id="SSF52540">
    <property type="entry name" value="P-loop containing nucleoside triphosphate hydrolases"/>
    <property type="match status" value="1"/>
</dbReference>
<name>A0A1H9TWA2_9LACT</name>
<feature type="domain" description="Obg" evidence="12">
    <location>
        <begin position="2"/>
        <end position="160"/>
    </location>
</feature>
<dbReference type="HAMAP" id="MF_01454">
    <property type="entry name" value="GTPase_Obg"/>
    <property type="match status" value="1"/>
</dbReference>
<organism evidence="13 14">
    <name type="scientific">Isobaculum melis</name>
    <dbReference type="NCBI Taxonomy" id="142588"/>
    <lineage>
        <taxon>Bacteria</taxon>
        <taxon>Bacillati</taxon>
        <taxon>Bacillota</taxon>
        <taxon>Bacilli</taxon>
        <taxon>Lactobacillales</taxon>
        <taxon>Carnobacteriaceae</taxon>
        <taxon>Isobaculum</taxon>
    </lineage>
</organism>
<dbReference type="InterPro" id="IPR045086">
    <property type="entry name" value="OBG_GTPase"/>
</dbReference>
<dbReference type="InterPro" id="IPR036726">
    <property type="entry name" value="GTP1_OBG_dom_sf"/>
</dbReference>
<dbReference type="NCBIfam" id="NF008954">
    <property type="entry name" value="PRK12296.1"/>
    <property type="match status" value="1"/>
</dbReference>
<dbReference type="PANTHER" id="PTHR11702:SF31">
    <property type="entry name" value="MITOCHONDRIAL RIBOSOME-ASSOCIATED GTPASE 2"/>
    <property type="match status" value="1"/>
</dbReference>
<dbReference type="FunFam" id="2.70.210.12:FF:000001">
    <property type="entry name" value="GTPase Obg"/>
    <property type="match status" value="1"/>
</dbReference>
<dbReference type="Gene3D" id="3.30.300.350">
    <property type="entry name" value="GTP-binding protein OBG, C-terminal domain"/>
    <property type="match status" value="1"/>
</dbReference>
<evidence type="ECO:0000256" key="3">
    <source>
        <dbReference type="ARBA" id="ARBA00022490"/>
    </source>
</evidence>
<evidence type="ECO:0000256" key="5">
    <source>
        <dbReference type="ARBA" id="ARBA00022741"/>
    </source>
</evidence>
<dbReference type="GO" id="GO:0000287">
    <property type="term" value="F:magnesium ion binding"/>
    <property type="evidence" value="ECO:0007669"/>
    <property type="project" value="InterPro"/>
</dbReference>
<gene>
    <name evidence="9" type="primary">obg</name>
    <name evidence="13" type="ORF">SAMN04488559_11717</name>
</gene>
<dbReference type="PROSITE" id="PS00905">
    <property type="entry name" value="GTP1_OBG"/>
    <property type="match status" value="1"/>
</dbReference>
<dbReference type="GO" id="GO:0003924">
    <property type="term" value="F:GTPase activity"/>
    <property type="evidence" value="ECO:0007669"/>
    <property type="project" value="UniProtKB-UniRule"/>
</dbReference>
<dbReference type="InterPro" id="IPR036346">
    <property type="entry name" value="GTP-bd_prot_GTP1/OBG_C_sf"/>
</dbReference>
<dbReference type="GO" id="GO:0005525">
    <property type="term" value="F:GTP binding"/>
    <property type="evidence" value="ECO:0007669"/>
    <property type="project" value="UniProtKB-UniRule"/>
</dbReference>
<evidence type="ECO:0000256" key="8">
    <source>
        <dbReference type="ARBA" id="ARBA00023134"/>
    </source>
</evidence>
<evidence type="ECO:0000256" key="2">
    <source>
        <dbReference type="ARBA" id="ARBA00007699"/>
    </source>
</evidence>
<feature type="domain" description="OBG-type G" evidence="10">
    <location>
        <begin position="161"/>
        <end position="339"/>
    </location>
</feature>
<dbReference type="RefSeq" id="WP_092653417.1">
    <property type="nucleotide sequence ID" value="NZ_FOHA01000017.1"/>
</dbReference>
<evidence type="ECO:0000256" key="6">
    <source>
        <dbReference type="ARBA" id="ARBA00022801"/>
    </source>
</evidence>
<comment type="subcellular location">
    <subcellularLocation>
        <location evidence="9">Cytoplasm</location>
    </subcellularLocation>
</comment>
<dbReference type="PROSITE" id="PS51881">
    <property type="entry name" value="OCT"/>
    <property type="match status" value="1"/>
</dbReference>
<feature type="binding site" evidence="9">
    <location>
        <begin position="214"/>
        <end position="217"/>
    </location>
    <ligand>
        <name>GTP</name>
        <dbReference type="ChEBI" id="CHEBI:37565"/>
    </ligand>
</feature>
<feature type="binding site" evidence="9">
    <location>
        <position position="194"/>
    </location>
    <ligand>
        <name>Mg(2+)</name>
        <dbReference type="ChEBI" id="CHEBI:18420"/>
    </ligand>
</feature>
<keyword evidence="5 9" id="KW-0547">Nucleotide-binding</keyword>
<dbReference type="NCBIfam" id="NF008956">
    <property type="entry name" value="PRK12299.1"/>
    <property type="match status" value="1"/>
</dbReference>
<dbReference type="InterPro" id="IPR006169">
    <property type="entry name" value="GTP1_OBG_dom"/>
</dbReference>
<dbReference type="SUPFAM" id="SSF102741">
    <property type="entry name" value="Obg GTP-binding protein C-terminal domain"/>
    <property type="match status" value="1"/>
</dbReference>
<protein>
    <recommendedName>
        <fullName evidence="9">GTPase Obg</fullName>
        <ecNumber evidence="9">3.6.5.-</ecNumber>
    </recommendedName>
    <alternativeName>
        <fullName evidence="9">GTP-binding protein Obg</fullName>
    </alternativeName>
</protein>
<dbReference type="Proteomes" id="UP000198948">
    <property type="component" value="Unassembled WGS sequence"/>
</dbReference>
<dbReference type="PROSITE" id="PS51710">
    <property type="entry name" value="G_OBG"/>
    <property type="match status" value="1"/>
</dbReference>
<dbReference type="GO" id="GO:0042254">
    <property type="term" value="P:ribosome biogenesis"/>
    <property type="evidence" value="ECO:0007669"/>
    <property type="project" value="UniProtKB-UniRule"/>
</dbReference>
<dbReference type="EC" id="3.6.5.-" evidence="9"/>